<name>A0ABV8DCE1_9BURK</name>
<evidence type="ECO:0000313" key="2">
    <source>
        <dbReference type="Proteomes" id="UP001595693"/>
    </source>
</evidence>
<comment type="caution">
    <text evidence="1">The sequence shown here is derived from an EMBL/GenBank/DDBJ whole genome shotgun (WGS) entry which is preliminary data.</text>
</comment>
<organism evidence="1 2">
    <name type="scientific">Acidovorax facilis</name>
    <dbReference type="NCBI Taxonomy" id="12917"/>
    <lineage>
        <taxon>Bacteria</taxon>
        <taxon>Pseudomonadati</taxon>
        <taxon>Pseudomonadota</taxon>
        <taxon>Betaproteobacteria</taxon>
        <taxon>Burkholderiales</taxon>
        <taxon>Comamonadaceae</taxon>
        <taxon>Acidovorax</taxon>
    </lineage>
</organism>
<dbReference type="RefSeq" id="WP_252635559.1">
    <property type="nucleotide sequence ID" value="NZ_JAMXAX010000009.1"/>
</dbReference>
<dbReference type="Proteomes" id="UP001595693">
    <property type="component" value="Unassembled WGS sequence"/>
</dbReference>
<sequence>MAISIQVPTKFRVTLENYDGRCKRVTVQAFSACDAMAMCQKGGWHPVDAQEIK</sequence>
<reference evidence="2" key="1">
    <citation type="journal article" date="2019" name="Int. J. Syst. Evol. Microbiol.">
        <title>The Global Catalogue of Microorganisms (GCM) 10K type strain sequencing project: providing services to taxonomists for standard genome sequencing and annotation.</title>
        <authorList>
            <consortium name="The Broad Institute Genomics Platform"/>
            <consortium name="The Broad Institute Genome Sequencing Center for Infectious Disease"/>
            <person name="Wu L."/>
            <person name="Ma J."/>
        </authorList>
    </citation>
    <scope>NUCLEOTIDE SEQUENCE [LARGE SCALE GENOMIC DNA]</scope>
    <source>
        <strain evidence="2">CCUG 2113</strain>
    </source>
</reference>
<dbReference type="EMBL" id="JBHSAJ010000037">
    <property type="protein sequence ID" value="MFC3935665.1"/>
    <property type="molecule type" value="Genomic_DNA"/>
</dbReference>
<evidence type="ECO:0000313" key="1">
    <source>
        <dbReference type="EMBL" id="MFC3935665.1"/>
    </source>
</evidence>
<keyword evidence="2" id="KW-1185">Reference proteome</keyword>
<protein>
    <submittedName>
        <fullName evidence="1">Uncharacterized protein</fullName>
    </submittedName>
</protein>
<gene>
    <name evidence="1" type="ORF">ACFOW3_13670</name>
</gene>
<proteinExistence type="predicted"/>
<accession>A0ABV8DCE1</accession>